<name>S2DHS4_INDAL</name>
<evidence type="ECO:0000259" key="1">
    <source>
        <dbReference type="PROSITE" id="PS50093"/>
    </source>
</evidence>
<dbReference type="InterPro" id="IPR013783">
    <property type="entry name" value="Ig-like_fold"/>
</dbReference>
<dbReference type="SUPFAM" id="SSF49299">
    <property type="entry name" value="PKD domain"/>
    <property type="match status" value="1"/>
</dbReference>
<dbReference type="Proteomes" id="UP000006073">
    <property type="component" value="Unassembled WGS sequence"/>
</dbReference>
<gene>
    <name evidence="2" type="ORF">A33Q_1206</name>
</gene>
<dbReference type="InterPro" id="IPR035986">
    <property type="entry name" value="PKD_dom_sf"/>
</dbReference>
<evidence type="ECO:0000313" key="3">
    <source>
        <dbReference type="Proteomes" id="UP000006073"/>
    </source>
</evidence>
<dbReference type="CDD" id="cd00146">
    <property type="entry name" value="PKD"/>
    <property type="match status" value="1"/>
</dbReference>
<dbReference type="InterPro" id="IPR000601">
    <property type="entry name" value="PKD_dom"/>
</dbReference>
<organism evidence="2 3">
    <name type="scientific">Indibacter alkaliphilus (strain CCUG 57479 / KCTC 22604 / LW1)</name>
    <dbReference type="NCBI Taxonomy" id="1189612"/>
    <lineage>
        <taxon>Bacteria</taxon>
        <taxon>Pseudomonadati</taxon>
        <taxon>Bacteroidota</taxon>
        <taxon>Cytophagia</taxon>
        <taxon>Cytophagales</taxon>
        <taxon>Cyclobacteriaceae</taxon>
    </lineage>
</organism>
<proteinExistence type="predicted"/>
<feature type="domain" description="PKD" evidence="1">
    <location>
        <begin position="171"/>
        <end position="228"/>
    </location>
</feature>
<dbReference type="eggNOG" id="COG3210">
    <property type="taxonomic scope" value="Bacteria"/>
</dbReference>
<dbReference type="PROSITE" id="PS50093">
    <property type="entry name" value="PKD"/>
    <property type="match status" value="1"/>
</dbReference>
<accession>S2DHS4</accession>
<dbReference type="STRING" id="1189612.A33Q_1206"/>
<dbReference type="InterPro" id="IPR022409">
    <property type="entry name" value="PKD/Chitinase_dom"/>
</dbReference>
<protein>
    <submittedName>
        <fullName evidence="2">Internalin, putative</fullName>
    </submittedName>
</protein>
<dbReference type="EMBL" id="ALWO02000023">
    <property type="protein sequence ID" value="EOZ98552.1"/>
    <property type="molecule type" value="Genomic_DNA"/>
</dbReference>
<reference evidence="2 3" key="1">
    <citation type="journal article" date="2013" name="Genome Announc.">
        <title>Draft Genome Sequence of Indibacter alkaliphilus Strain LW1T, Isolated from Lonar Lake, a Haloalkaline Lake in the Buldana District of Maharashtra, India.</title>
        <authorList>
            <person name="Singh A."/>
            <person name="Kumar Jangir P."/>
            <person name="Sharma R."/>
            <person name="Singh A."/>
            <person name="Kumar Pinnaka A."/>
            <person name="Shivaji S."/>
        </authorList>
    </citation>
    <scope>NUCLEOTIDE SEQUENCE [LARGE SCALE GENOMIC DNA]</scope>
    <source>
        <strain evidence="3">CCUG 57479 / KCTC 22604 / LW1</strain>
    </source>
</reference>
<comment type="caution">
    <text evidence="2">The sequence shown here is derived from an EMBL/GenBank/DDBJ whole genome shotgun (WGS) entry which is preliminary data.</text>
</comment>
<dbReference type="SMART" id="SM00089">
    <property type="entry name" value="PKD"/>
    <property type="match status" value="1"/>
</dbReference>
<sequence length="507" mass="56166">MAQNCSQNNVLVERFELRDVNGNPFSSADDYELGEEVTGTLYVVLGGSNSGNAYSTKAFFNILINGSQIGGRRSVCLSELVNPTFGTAIFAANLTWNWGDLVQLNGLLVRWFTNSNSSNTCSQITEDTNKSAQCFSEPEPIIAEIPVQPSLDFDAETCDPTVNFINQTFGGKPPYTYLWEFYDGGTLLGTSNEENPTFTFPGIDTYNVSLSATDADGITNTLTKPITIPAIDIQIEVTPTRNNESTGSILVQPNGGTAPYTVSWRRTDPVGDLESVSGISTSYLIENLPFGNYEVFVTDSQGCPGYVTTFIDIATILFNRMGDIKATLFSDQRAVGLEWNTETEGDPGIFVVERAENINLEFKVLSQIESTGYSDKPVFYKYRDDKLPITGGRIYYRVKYQVNNEVDIYTELVFVDLPISESKVNWSVFPNPTIGNELTLSMKGFGYHLGEKLSISLYTANMSRNVDFIIKEEEIDLSEMIKNFPKGVIIVHLKGNNINQSLKVLKK</sequence>
<evidence type="ECO:0000313" key="2">
    <source>
        <dbReference type="EMBL" id="EOZ98552.1"/>
    </source>
</evidence>
<dbReference type="eggNOG" id="COG3209">
    <property type="taxonomic scope" value="Bacteria"/>
</dbReference>
<dbReference type="Gene3D" id="2.60.40.10">
    <property type="entry name" value="Immunoglobulins"/>
    <property type="match status" value="1"/>
</dbReference>
<keyword evidence="3" id="KW-1185">Reference proteome</keyword>
<dbReference type="AlphaFoldDB" id="S2DHS4"/>